<evidence type="ECO:0000256" key="2">
    <source>
        <dbReference type="ARBA" id="ARBA00038358"/>
    </source>
</evidence>
<dbReference type="InterPro" id="IPR010905">
    <property type="entry name" value="Glyco_hydro_88"/>
</dbReference>
<evidence type="ECO:0000313" key="6">
    <source>
        <dbReference type="Proteomes" id="UP000215301"/>
    </source>
</evidence>
<feature type="binding site" evidence="4">
    <location>
        <position position="364"/>
    </location>
    <ligand>
        <name>substrate</name>
    </ligand>
</feature>
<feature type="binding site" evidence="4">
    <location>
        <position position="248"/>
    </location>
    <ligand>
        <name>substrate</name>
    </ligand>
</feature>
<dbReference type="Pfam" id="PF07470">
    <property type="entry name" value="Glyco_hydro_88"/>
    <property type="match status" value="1"/>
</dbReference>
<evidence type="ECO:0000256" key="1">
    <source>
        <dbReference type="ARBA" id="ARBA00022801"/>
    </source>
</evidence>
<feature type="binding site" evidence="4">
    <location>
        <position position="111"/>
    </location>
    <ligand>
        <name>substrate</name>
    </ligand>
</feature>
<feature type="active site" description="Proton donor" evidence="3">
    <location>
        <position position="172"/>
    </location>
</feature>
<organism evidence="5 6">
    <name type="scientific">Thermoanaerobacterium thermosaccharolyticum</name>
    <name type="common">Clostridium thermosaccharolyticum</name>
    <dbReference type="NCBI Taxonomy" id="1517"/>
    <lineage>
        <taxon>Bacteria</taxon>
        <taxon>Bacillati</taxon>
        <taxon>Bacillota</taxon>
        <taxon>Clostridia</taxon>
        <taxon>Thermoanaerobacterales</taxon>
        <taxon>Thermoanaerobacteraceae</taxon>
        <taxon>Thermoanaerobacterium</taxon>
    </lineage>
</organism>
<dbReference type="Gene3D" id="1.50.10.10">
    <property type="match status" value="1"/>
</dbReference>
<reference evidence="5 6" key="1">
    <citation type="submission" date="2017-06" db="EMBL/GenBank/DDBJ databases">
        <title>Isolation and characterization of a thermophilic and butanogenic Thermoanaerobacterium thermosaccharolyticum M5 capable of efficient degradation of hemicellulose.</title>
        <authorList>
            <person name="Xin F."/>
            <person name="Jiang Y."/>
        </authorList>
    </citation>
    <scope>NUCLEOTIDE SEQUENCE [LARGE SCALE GENOMIC DNA]</scope>
    <source>
        <strain evidence="5 6">M5</strain>
    </source>
</reference>
<dbReference type="RefSeq" id="WP_094045900.1">
    <property type="nucleotide sequence ID" value="NZ_NKHD01000028.1"/>
</dbReference>
<accession>A0A231VEZ0</accession>
<dbReference type="InterPro" id="IPR008928">
    <property type="entry name" value="6-hairpin_glycosidase_sf"/>
</dbReference>
<feature type="binding site" evidence="4">
    <location>
        <position position="244"/>
    </location>
    <ligand>
        <name>substrate</name>
    </ligand>
</feature>
<dbReference type="SUPFAM" id="SSF48208">
    <property type="entry name" value="Six-hairpin glycosidases"/>
    <property type="match status" value="1"/>
</dbReference>
<dbReference type="PANTHER" id="PTHR36845">
    <property type="entry name" value="HYDROLASE, PUTATIVE (AFU_ORTHOLOGUE AFUA_7G05090)-RELATED"/>
    <property type="match status" value="1"/>
</dbReference>
<evidence type="ECO:0000313" key="5">
    <source>
        <dbReference type="EMBL" id="OXT06727.1"/>
    </source>
</evidence>
<feature type="binding site" evidence="4">
    <location>
        <position position="230"/>
    </location>
    <ligand>
        <name>substrate</name>
    </ligand>
</feature>
<comment type="caution">
    <text evidence="5">The sequence shown here is derived from an EMBL/GenBank/DDBJ whole genome shotgun (WGS) entry which is preliminary data.</text>
</comment>
<feature type="active site" description="Nucleophile" evidence="3">
    <location>
        <position position="111"/>
    </location>
</feature>
<dbReference type="GO" id="GO:0000272">
    <property type="term" value="P:polysaccharide catabolic process"/>
    <property type="evidence" value="ECO:0007669"/>
    <property type="project" value="TreeGrafter"/>
</dbReference>
<dbReference type="EMBL" id="NKHD01000028">
    <property type="protein sequence ID" value="OXT06727.1"/>
    <property type="molecule type" value="Genomic_DNA"/>
</dbReference>
<feature type="binding site" evidence="4">
    <location>
        <position position="172"/>
    </location>
    <ligand>
        <name>substrate</name>
    </ligand>
</feature>
<gene>
    <name evidence="5" type="ORF">CE561_09890</name>
</gene>
<protein>
    <submittedName>
        <fullName evidence="5">Glucuronyl hydrolase</fullName>
    </submittedName>
</protein>
<dbReference type="InterPro" id="IPR012341">
    <property type="entry name" value="6hp_glycosidase-like_sf"/>
</dbReference>
<sequence length="397" mass="46009">MVTEMEHINNIERYSKRPNINLELIYDQINFVLKKINDNIKEFGIKFPEATSKNKRYGVTDNVDWTSSFWTGMLWLAYEVSGDIKYKNVAKSHLESFKQRIENRYYTDTHDLGFLYTLSCVAAYKLTKNFEAKETAIEAANLLLDRYFSEVGIIQAWGKLDDPIQRGRVIIDSSMNLPLLYWASDVTNDKKYYNAAYNHISNLAKYNVRDDGSTYHSYFINVSTGKPIGGKTVQGYSDDSCWARGQAWGIYGFILSYIYTRDSKFLKISQAIANYFLNRLPNDYVCFWDLIFNDEISLNEEKDSSAAAIAACGLLELSKNIPYGDPYKDIYENSALRILKSLIDDYTSKECPESNGLLLHAVYSKPDKKGIDECCIWGDYFYFEALIRLIKNWEMYW</sequence>
<comment type="similarity">
    <text evidence="2">Belongs to the glycosyl hydrolase 88 family.</text>
</comment>
<evidence type="ECO:0000256" key="3">
    <source>
        <dbReference type="PIRSR" id="PIRSR610905-1"/>
    </source>
</evidence>
<dbReference type="Proteomes" id="UP000215301">
    <property type="component" value="Unassembled WGS sequence"/>
</dbReference>
<proteinExistence type="inferred from homology"/>
<dbReference type="GO" id="GO:0052757">
    <property type="term" value="F:chondroitin hydrolase activity"/>
    <property type="evidence" value="ECO:0007669"/>
    <property type="project" value="TreeGrafter"/>
</dbReference>
<evidence type="ECO:0000256" key="4">
    <source>
        <dbReference type="PIRSR" id="PIRSR610905-2"/>
    </source>
</evidence>
<dbReference type="AlphaFoldDB" id="A0A231VEZ0"/>
<keyword evidence="1 5" id="KW-0378">Hydrolase</keyword>
<dbReference type="PANTHER" id="PTHR36845:SF1">
    <property type="entry name" value="HYDROLASE, PUTATIVE (AFU_ORTHOLOGUE AFUA_7G05090)-RELATED"/>
    <property type="match status" value="1"/>
</dbReference>
<feature type="binding site" evidence="4">
    <location>
        <position position="232"/>
    </location>
    <ligand>
        <name>substrate</name>
    </ligand>
</feature>
<dbReference type="InterPro" id="IPR052369">
    <property type="entry name" value="UG_Glycosaminoglycan_Hydrolase"/>
</dbReference>
<name>A0A231VEZ0_THETR</name>